<dbReference type="EMBL" id="ATHJ01000131">
    <property type="protein sequence ID" value="EPR32539.1"/>
    <property type="molecule type" value="Genomic_DNA"/>
</dbReference>
<evidence type="ECO:0000256" key="1">
    <source>
        <dbReference type="SAM" id="Phobius"/>
    </source>
</evidence>
<dbReference type="AlphaFoldDB" id="S7UFF4"/>
<feature type="transmembrane region" description="Helical" evidence="1">
    <location>
        <begin position="110"/>
        <end position="131"/>
    </location>
</feature>
<comment type="caution">
    <text evidence="2">The sequence shown here is derived from an EMBL/GenBank/DDBJ whole genome shotgun (WGS) entry which is preliminary data.</text>
</comment>
<protein>
    <submittedName>
        <fullName evidence="2">Uncharacterized protein</fullName>
    </submittedName>
</protein>
<gene>
    <name evidence="2" type="ORF">dsmv_3602</name>
</gene>
<dbReference type="eggNOG" id="ENOG5033GDX">
    <property type="taxonomic scope" value="Bacteria"/>
</dbReference>
<evidence type="ECO:0000313" key="2">
    <source>
        <dbReference type="EMBL" id="EPR32539.1"/>
    </source>
</evidence>
<proteinExistence type="predicted"/>
<reference evidence="2 3" key="1">
    <citation type="journal article" date="2013" name="Genome Announc.">
        <title>Draft genome sequences for three mercury-methylating, sulfate-reducing bacteria.</title>
        <authorList>
            <person name="Brown S.D."/>
            <person name="Hurt R.A.Jr."/>
            <person name="Gilmour C.C."/>
            <person name="Elias D.A."/>
        </authorList>
    </citation>
    <scope>NUCLEOTIDE SEQUENCE [LARGE SCALE GENOMIC DNA]</scope>
    <source>
        <strain evidence="2 3">DSM 2059</strain>
    </source>
</reference>
<keyword evidence="1" id="KW-1133">Transmembrane helix</keyword>
<feature type="transmembrane region" description="Helical" evidence="1">
    <location>
        <begin position="57"/>
        <end position="83"/>
    </location>
</feature>
<keyword evidence="1" id="KW-0472">Membrane</keyword>
<name>S7UFF4_DESML</name>
<sequence>MCNQDRYAEFREKYTHEDNLLNHRISWLIMSQTILSATYSVVIGASRNVACQDQLDLIITYGPWLGICLVIVSAVAIGLAIVAQNKIIKEWRWIRKWNDQRELTAIESDFGYVAPIGVPLIFFIAWIALLLL</sequence>
<organism evidence="2 3">
    <name type="scientific">Desulfococcus multivorans DSM 2059</name>
    <dbReference type="NCBI Taxonomy" id="1121405"/>
    <lineage>
        <taxon>Bacteria</taxon>
        <taxon>Pseudomonadati</taxon>
        <taxon>Thermodesulfobacteriota</taxon>
        <taxon>Desulfobacteria</taxon>
        <taxon>Desulfobacterales</taxon>
        <taxon>Desulfococcaceae</taxon>
        <taxon>Desulfococcus</taxon>
    </lineage>
</organism>
<evidence type="ECO:0000313" key="3">
    <source>
        <dbReference type="Proteomes" id="UP000014977"/>
    </source>
</evidence>
<keyword evidence="1" id="KW-0812">Transmembrane</keyword>
<feature type="transmembrane region" description="Helical" evidence="1">
    <location>
        <begin position="25"/>
        <end position="45"/>
    </location>
</feature>
<keyword evidence="3" id="KW-1185">Reference proteome</keyword>
<accession>S7UFF4</accession>
<dbReference type="Proteomes" id="UP000014977">
    <property type="component" value="Unassembled WGS sequence"/>
</dbReference>